<feature type="domain" description="Yip1" evidence="6">
    <location>
        <begin position="25"/>
        <end position="196"/>
    </location>
</feature>
<evidence type="ECO:0000256" key="4">
    <source>
        <dbReference type="ARBA" id="ARBA00023136"/>
    </source>
</evidence>
<evidence type="ECO:0000256" key="3">
    <source>
        <dbReference type="ARBA" id="ARBA00022989"/>
    </source>
</evidence>
<comment type="subcellular location">
    <subcellularLocation>
        <location evidence="1">Membrane</location>
        <topology evidence="1">Multi-pass membrane protein</topology>
    </subcellularLocation>
</comment>
<accession>A0A2K9EWH8</accession>
<sequence length="210" mass="22153">MGRRDRGIDEDGMNGLNIRLLVGMTLRNPAQAARAILDVDYPLGVRWALAVLVVSLAAILASLTAALVTVPVDGEPRPYGWIVDQPLILAGLQMAAVVLSAGLMAGVGRMFGGDGTFEDALILVVWIEAVLLLVQLAQIVLLPIMPGLGALLGLAAAGMFFYLTVQFTKVLHGFRSGFKVFLGMVAAMFAFAFLLSFVAAAFGLLPEVPA</sequence>
<keyword evidence="2 5" id="KW-0812">Transmembrane</keyword>
<protein>
    <submittedName>
        <fullName evidence="7">YIP1 family protein</fullName>
    </submittedName>
</protein>
<feature type="transmembrane region" description="Helical" evidence="5">
    <location>
        <begin position="47"/>
        <end position="68"/>
    </location>
</feature>
<evidence type="ECO:0000259" key="6">
    <source>
        <dbReference type="Pfam" id="PF04893"/>
    </source>
</evidence>
<feature type="transmembrane region" description="Helical" evidence="5">
    <location>
        <begin position="180"/>
        <end position="205"/>
    </location>
</feature>
<dbReference type="InterPro" id="IPR006977">
    <property type="entry name" value="Yip1_dom"/>
</dbReference>
<keyword evidence="8" id="KW-1185">Reference proteome</keyword>
<dbReference type="EMBL" id="CP025408">
    <property type="protein sequence ID" value="AUH32412.1"/>
    <property type="molecule type" value="Genomic_DNA"/>
</dbReference>
<dbReference type="Proteomes" id="UP000233742">
    <property type="component" value="Chromosome"/>
</dbReference>
<feature type="transmembrane region" description="Helical" evidence="5">
    <location>
        <begin position="120"/>
        <end position="141"/>
    </location>
</feature>
<reference evidence="7 8" key="1">
    <citation type="submission" date="2017-12" db="EMBL/GenBank/DDBJ databases">
        <authorList>
            <person name="Hurst M.R.H."/>
        </authorList>
    </citation>
    <scope>NUCLEOTIDE SEQUENCE [LARGE SCALE GENOMIC DNA]</scope>
    <source>
        <strain evidence="7 8">BM15</strain>
    </source>
</reference>
<proteinExistence type="predicted"/>
<dbReference type="AlphaFoldDB" id="A0A2K9EWH8"/>
<feature type="transmembrane region" description="Helical" evidence="5">
    <location>
        <begin position="88"/>
        <end position="108"/>
    </location>
</feature>
<evidence type="ECO:0000256" key="1">
    <source>
        <dbReference type="ARBA" id="ARBA00004141"/>
    </source>
</evidence>
<evidence type="ECO:0000256" key="5">
    <source>
        <dbReference type="SAM" id="Phobius"/>
    </source>
</evidence>
<dbReference type="Pfam" id="PF04893">
    <property type="entry name" value="Yip1"/>
    <property type="match status" value="1"/>
</dbReference>
<gene>
    <name evidence="7" type="ORF">CUV01_02520</name>
</gene>
<keyword evidence="4 5" id="KW-0472">Membrane</keyword>
<dbReference type="GO" id="GO:0016020">
    <property type="term" value="C:membrane"/>
    <property type="evidence" value="ECO:0007669"/>
    <property type="project" value="UniProtKB-SubCell"/>
</dbReference>
<evidence type="ECO:0000313" key="8">
    <source>
        <dbReference type="Proteomes" id="UP000233742"/>
    </source>
</evidence>
<evidence type="ECO:0000256" key="2">
    <source>
        <dbReference type="ARBA" id="ARBA00022692"/>
    </source>
</evidence>
<keyword evidence="3 5" id="KW-1133">Transmembrane helix</keyword>
<evidence type="ECO:0000313" key="7">
    <source>
        <dbReference type="EMBL" id="AUH32412.1"/>
    </source>
</evidence>
<dbReference type="KEGG" id="paro:CUV01_02520"/>
<organism evidence="7 8">
    <name type="scientific">Paracoccus tegillarcae</name>
    <dbReference type="NCBI Taxonomy" id="1529068"/>
    <lineage>
        <taxon>Bacteria</taxon>
        <taxon>Pseudomonadati</taxon>
        <taxon>Pseudomonadota</taxon>
        <taxon>Alphaproteobacteria</taxon>
        <taxon>Rhodobacterales</taxon>
        <taxon>Paracoccaceae</taxon>
        <taxon>Paracoccus</taxon>
    </lineage>
</organism>
<feature type="transmembrane region" description="Helical" evidence="5">
    <location>
        <begin position="147"/>
        <end position="168"/>
    </location>
</feature>
<name>A0A2K9EWH8_9RHOB</name>